<keyword evidence="1" id="KW-0472">Membrane</keyword>
<protein>
    <submittedName>
        <fullName evidence="2">Uncharacterized protein</fullName>
    </submittedName>
</protein>
<reference evidence="2 3" key="1">
    <citation type="submission" date="2015-03" db="EMBL/GenBank/DDBJ databases">
        <title>Genome assembly of Sandaracinus amylolyticus DSM 53668.</title>
        <authorList>
            <person name="Sharma G."/>
            <person name="Subramanian S."/>
        </authorList>
    </citation>
    <scope>NUCLEOTIDE SEQUENCE [LARGE SCALE GENOMIC DNA]</scope>
    <source>
        <strain evidence="2 3">DSM 53668</strain>
    </source>
</reference>
<dbReference type="Proteomes" id="UP000034883">
    <property type="component" value="Chromosome"/>
</dbReference>
<feature type="transmembrane region" description="Helical" evidence="1">
    <location>
        <begin position="18"/>
        <end position="36"/>
    </location>
</feature>
<evidence type="ECO:0000256" key="1">
    <source>
        <dbReference type="SAM" id="Phobius"/>
    </source>
</evidence>
<sequence length="167" mass="18344">MSPRPPDDRNEPEKGWSWWYPLIVLVPAMLALFALISSMLQGSGETAASLRGARLGMTADQVRQRFDEGAQASWRTEIVGPDMTLIRGPSASLDRETRFEFHNGMLVAIRADLPPSADEARGDAVEISPAAVIARTNDERGRVHLRVLARDCPTHAEEVSRVLSDAP</sequence>
<keyword evidence="3" id="KW-1185">Reference proteome</keyword>
<dbReference type="EMBL" id="CP011125">
    <property type="protein sequence ID" value="AKF06449.1"/>
    <property type="molecule type" value="Genomic_DNA"/>
</dbReference>
<name>A0A0F6SF74_9BACT</name>
<accession>A0A0F6SF74</accession>
<dbReference type="RefSeq" id="WP_053233622.1">
    <property type="nucleotide sequence ID" value="NZ_CP011125.1"/>
</dbReference>
<evidence type="ECO:0000313" key="3">
    <source>
        <dbReference type="Proteomes" id="UP000034883"/>
    </source>
</evidence>
<evidence type="ECO:0000313" key="2">
    <source>
        <dbReference type="EMBL" id="AKF06449.1"/>
    </source>
</evidence>
<gene>
    <name evidence="2" type="ORF">DB32_003598</name>
</gene>
<keyword evidence="1" id="KW-0812">Transmembrane</keyword>
<organism evidence="2 3">
    <name type="scientific">Sandaracinus amylolyticus</name>
    <dbReference type="NCBI Taxonomy" id="927083"/>
    <lineage>
        <taxon>Bacteria</taxon>
        <taxon>Pseudomonadati</taxon>
        <taxon>Myxococcota</taxon>
        <taxon>Polyangia</taxon>
        <taxon>Polyangiales</taxon>
        <taxon>Sandaracinaceae</taxon>
        <taxon>Sandaracinus</taxon>
    </lineage>
</organism>
<keyword evidence="1" id="KW-1133">Transmembrane helix</keyword>
<dbReference type="AlphaFoldDB" id="A0A0F6SF74"/>
<proteinExistence type="predicted"/>
<dbReference type="KEGG" id="samy:DB32_003598"/>